<dbReference type="PANTHER" id="PTHR42942:SF1">
    <property type="entry name" value="ALKYLTRANSFERASE-LIKE PROTEIN 1"/>
    <property type="match status" value="1"/>
</dbReference>
<feature type="compositionally biased region" description="Low complexity" evidence="2">
    <location>
        <begin position="25"/>
        <end position="41"/>
    </location>
</feature>
<dbReference type="InterPro" id="IPR052520">
    <property type="entry name" value="ATL_DNA_repair"/>
</dbReference>
<accession>A0ABR1FZ85</accession>
<dbReference type="EMBL" id="JBBJCI010000202">
    <property type="protein sequence ID" value="KAK7241396.1"/>
    <property type="molecule type" value="Genomic_DNA"/>
</dbReference>
<dbReference type="Gene3D" id="1.10.10.10">
    <property type="entry name" value="Winged helix-like DNA-binding domain superfamily/Winged helix DNA-binding domain"/>
    <property type="match status" value="1"/>
</dbReference>
<keyword evidence="5" id="KW-1185">Reference proteome</keyword>
<comment type="caution">
    <text evidence="4">The sequence shown here is derived from an EMBL/GenBank/DDBJ whole genome shotgun (WGS) entry which is preliminary data.</text>
</comment>
<evidence type="ECO:0000313" key="4">
    <source>
        <dbReference type="EMBL" id="KAK7241396.1"/>
    </source>
</evidence>
<feature type="domain" description="Methylated-DNA-[protein]-cysteine S-methyltransferase DNA binding" evidence="3">
    <location>
        <begin position="65"/>
        <end position="154"/>
    </location>
</feature>
<protein>
    <submittedName>
        <fullName evidence="4">Methylated-DNA-[protein]-cysteine S-methyltransferase</fullName>
    </submittedName>
</protein>
<organism evidence="4 5">
    <name type="scientific">Aureococcus anophagefferens</name>
    <name type="common">Harmful bloom alga</name>
    <dbReference type="NCBI Taxonomy" id="44056"/>
    <lineage>
        <taxon>Eukaryota</taxon>
        <taxon>Sar</taxon>
        <taxon>Stramenopiles</taxon>
        <taxon>Ochrophyta</taxon>
        <taxon>Pelagophyceae</taxon>
        <taxon>Pelagomonadales</taxon>
        <taxon>Pelagomonadaceae</taxon>
        <taxon>Aureococcus</taxon>
    </lineage>
</organism>
<evidence type="ECO:0000259" key="3">
    <source>
        <dbReference type="Pfam" id="PF01035"/>
    </source>
</evidence>
<dbReference type="Pfam" id="PF01035">
    <property type="entry name" value="DNA_binding_1"/>
    <property type="match status" value="1"/>
</dbReference>
<evidence type="ECO:0000256" key="1">
    <source>
        <dbReference type="ARBA" id="ARBA00022763"/>
    </source>
</evidence>
<dbReference type="InterPro" id="IPR036388">
    <property type="entry name" value="WH-like_DNA-bd_sf"/>
</dbReference>
<reference evidence="4 5" key="1">
    <citation type="submission" date="2024-03" db="EMBL/GenBank/DDBJ databases">
        <title>Aureococcus anophagefferens CCMP1851 and Kratosvirus quantuckense: Draft genome of a second virus-susceptible host strain in the model system.</title>
        <authorList>
            <person name="Chase E."/>
            <person name="Truchon A.R."/>
            <person name="Schepens W."/>
            <person name="Wilhelm S.W."/>
        </authorList>
    </citation>
    <scope>NUCLEOTIDE SEQUENCE [LARGE SCALE GENOMIC DNA]</scope>
    <source>
        <strain evidence="4 5">CCMP1851</strain>
    </source>
</reference>
<dbReference type="CDD" id="cd06445">
    <property type="entry name" value="ATase"/>
    <property type="match status" value="1"/>
</dbReference>
<dbReference type="Proteomes" id="UP001363151">
    <property type="component" value="Unassembled WGS sequence"/>
</dbReference>
<gene>
    <name evidence="4" type="primary">atl1</name>
    <name evidence="4" type="ORF">SO694_00059145</name>
</gene>
<dbReference type="PANTHER" id="PTHR42942">
    <property type="entry name" value="6-O-METHYLGUANINE DNA METHYLTRANSFERASE"/>
    <property type="match status" value="1"/>
</dbReference>
<feature type="compositionally biased region" description="Polar residues" evidence="2">
    <location>
        <begin position="1"/>
        <end position="16"/>
    </location>
</feature>
<dbReference type="InterPro" id="IPR036217">
    <property type="entry name" value="MethylDNA_cys_MeTrfase_DNAb"/>
</dbReference>
<sequence>MSATTPTASVSGTGATRATKRRASAPRAANSSSSAAASPSSTQRKKPKRAAPPEGEPKVITTMEDFRERVHLKVQEVPAGKLTTYGGVAAALGSKSVARHVGWALRDGNCEAEGTPWWRVVNAKGEISYRSDDVEAAGETSGSKQEDRLRAEGVEFAARRAGDTRKIANFSTLLHEF</sequence>
<dbReference type="InterPro" id="IPR014048">
    <property type="entry name" value="MethylDNA_cys_MeTrfase_DNA-bd"/>
</dbReference>
<dbReference type="SUPFAM" id="SSF46767">
    <property type="entry name" value="Methylated DNA-protein cysteine methyltransferase, C-terminal domain"/>
    <property type="match status" value="1"/>
</dbReference>
<feature type="region of interest" description="Disordered" evidence="2">
    <location>
        <begin position="1"/>
        <end position="60"/>
    </location>
</feature>
<evidence type="ECO:0000256" key="2">
    <source>
        <dbReference type="SAM" id="MobiDB-lite"/>
    </source>
</evidence>
<proteinExistence type="predicted"/>
<keyword evidence="1" id="KW-0227">DNA damage</keyword>
<name>A0ABR1FZ85_AURAN</name>
<evidence type="ECO:0000313" key="5">
    <source>
        <dbReference type="Proteomes" id="UP001363151"/>
    </source>
</evidence>